<comment type="caution">
    <text evidence="2">The sequence shown here is derived from an EMBL/GenBank/DDBJ whole genome shotgun (WGS) entry which is preliminary data.</text>
</comment>
<keyword evidence="1" id="KW-0175">Coiled coil</keyword>
<dbReference type="Proteomes" id="UP000779574">
    <property type="component" value="Unassembled WGS sequence"/>
</dbReference>
<dbReference type="Gene3D" id="1.10.287.1490">
    <property type="match status" value="1"/>
</dbReference>
<evidence type="ECO:0000313" key="2">
    <source>
        <dbReference type="EMBL" id="KAG9680769.1"/>
    </source>
</evidence>
<sequence>MANNMPRLSLEEQCNRLIQRQFDEVSNERDKAISRLGKAIKRLDKAITIIKKLKDANAGCWHIIANKQLEIDALHAEAALHDNNKQLERTWDEERQKAKDMRAFDSSTASHREQNLRLPHAVTTSIDTSSNAVSILSVPDGGSQRTPIAPLTLEITDLIRGHDARISRLEAQVQATKSAKQNTDAQVQGYDATLIRTHETAIDQATKRSDELVREVNKLKDDMRRLTENHDTVVRQSRKTQDNLKQQISNLGGQLRTVTDQRNHATRQSKALAVQMSALEYHMDTVVEGYEAELQYADYEKSNTQAKMQAEIDQLCLDLLSKDLEHLAAEKKLLKTEQRRVGTKQKLIWLEDQIEYYSRPKRAKYS</sequence>
<proteinExistence type="predicted"/>
<reference evidence="2" key="2">
    <citation type="submission" date="2021-08" db="EMBL/GenBank/DDBJ databases">
        <authorList>
            <person name="Gostincar C."/>
            <person name="Sun X."/>
            <person name="Song Z."/>
            <person name="Gunde-Cimerman N."/>
        </authorList>
    </citation>
    <scope>NUCLEOTIDE SEQUENCE</scope>
    <source>
        <strain evidence="2">EXF-9911</strain>
    </source>
</reference>
<dbReference type="OrthoDB" id="10464901at2759"/>
<reference evidence="2" key="1">
    <citation type="journal article" date="2021" name="J Fungi (Basel)">
        <title>Virulence traits and population genomics of the black yeast Aureobasidium melanogenum.</title>
        <authorList>
            <person name="Cernosa A."/>
            <person name="Sun X."/>
            <person name="Gostincar C."/>
            <person name="Fang C."/>
            <person name="Gunde-Cimerman N."/>
            <person name="Song Z."/>
        </authorList>
    </citation>
    <scope>NUCLEOTIDE SEQUENCE</scope>
    <source>
        <strain evidence="2">EXF-9911</strain>
    </source>
</reference>
<accession>A0A9P8E460</accession>
<organism evidence="2 3">
    <name type="scientific">Aureobasidium melanogenum</name>
    <name type="common">Aureobasidium pullulans var. melanogenum</name>
    <dbReference type="NCBI Taxonomy" id="46634"/>
    <lineage>
        <taxon>Eukaryota</taxon>
        <taxon>Fungi</taxon>
        <taxon>Dikarya</taxon>
        <taxon>Ascomycota</taxon>
        <taxon>Pezizomycotina</taxon>
        <taxon>Dothideomycetes</taxon>
        <taxon>Dothideomycetidae</taxon>
        <taxon>Dothideales</taxon>
        <taxon>Saccotheciaceae</taxon>
        <taxon>Aureobasidium</taxon>
    </lineage>
</organism>
<evidence type="ECO:0000313" key="3">
    <source>
        <dbReference type="Proteomes" id="UP000779574"/>
    </source>
</evidence>
<gene>
    <name evidence="2" type="ORF">KCU76_g14939</name>
</gene>
<dbReference type="EMBL" id="JAHFXF010000941">
    <property type="protein sequence ID" value="KAG9680769.1"/>
    <property type="molecule type" value="Genomic_DNA"/>
</dbReference>
<evidence type="ECO:0000256" key="1">
    <source>
        <dbReference type="SAM" id="Coils"/>
    </source>
</evidence>
<feature type="non-terminal residue" evidence="2">
    <location>
        <position position="366"/>
    </location>
</feature>
<protein>
    <submittedName>
        <fullName evidence="2">Uncharacterized protein</fullName>
    </submittedName>
</protein>
<dbReference type="AlphaFoldDB" id="A0A9P8E460"/>
<feature type="coiled-coil region" evidence="1">
    <location>
        <begin position="166"/>
        <end position="236"/>
    </location>
</feature>
<name>A0A9P8E460_AURME</name>